<sequence>MNNPMRLSTGWLLAVLLLWSLAPVSVRAAGSGSFACDPSLESLDRIQSREQIRAFVYCAIQTIEEQGWEAAKRAFQTEPSWLSNGMFLFAGTDDLKVDFVAGSETLLPGDDAANLQDDHGHYFVRDMYRIAGNWGEGFVYYDILDRQSGLMLPKTSFVKRLDMDGTPFLLGAGFHNPSDPANCRPELVRAEYVYSAVDTENFVDCAARLVLDKGLLALFELMVPGGRWNHGPTYVFIHELDTLTMAAHRNPELVGQDRTDRVDPDGVLITQEIRRVVQRYGDGYVYYTNVNPATGELHRKASYVKGIELGGRWYSIGSGLYQRSAACKAAPAAHAIHHRDDIMAFVACVRDLLEERGELAFPLLTGHPQFRSSGYYAFVLNQQCQDILYPLDYRADDSNCDLEDVEGTKIMQEFLKAGLETENQQGWVSYRWLNPATDRVERKESFVMKVSFNGEDMVVGAGIYTRE</sequence>
<protein>
    <recommendedName>
        <fullName evidence="10">Single Cache domain-containing protein</fullName>
    </recommendedName>
</protein>
<dbReference type="InterPro" id="IPR033480">
    <property type="entry name" value="sCache_2"/>
</dbReference>
<dbReference type="InterPro" id="IPR004010">
    <property type="entry name" value="Double_Cache_2"/>
</dbReference>
<name>A0A6B1DXJ8_9CHLR</name>
<evidence type="ECO:0000256" key="1">
    <source>
        <dbReference type="ARBA" id="ARBA00004651"/>
    </source>
</evidence>
<evidence type="ECO:0000256" key="4">
    <source>
        <dbReference type="ARBA" id="ARBA00022989"/>
    </source>
</evidence>
<comment type="caution">
    <text evidence="9">The sequence shown here is derived from an EMBL/GenBank/DDBJ whole genome shotgun (WGS) entry which is preliminary data.</text>
</comment>
<dbReference type="AlphaFoldDB" id="A0A6B1DXJ8"/>
<evidence type="ECO:0000259" key="8">
    <source>
        <dbReference type="Pfam" id="PF17200"/>
    </source>
</evidence>
<evidence type="ECO:0000256" key="6">
    <source>
        <dbReference type="SAM" id="SignalP"/>
    </source>
</evidence>
<dbReference type="Gene3D" id="3.30.450.20">
    <property type="entry name" value="PAS domain"/>
    <property type="match status" value="3"/>
</dbReference>
<accession>A0A6B1DXJ8</accession>
<dbReference type="EMBL" id="VXPY01000113">
    <property type="protein sequence ID" value="MYD91756.1"/>
    <property type="molecule type" value="Genomic_DNA"/>
</dbReference>
<dbReference type="GO" id="GO:0005886">
    <property type="term" value="C:plasma membrane"/>
    <property type="evidence" value="ECO:0007669"/>
    <property type="project" value="UniProtKB-SubCell"/>
</dbReference>
<feature type="chain" id="PRO_5025347170" description="Single Cache domain-containing protein" evidence="6">
    <location>
        <begin position="29"/>
        <end position="467"/>
    </location>
</feature>
<organism evidence="9">
    <name type="scientific">Caldilineaceae bacterium SB0662_bin_9</name>
    <dbReference type="NCBI Taxonomy" id="2605258"/>
    <lineage>
        <taxon>Bacteria</taxon>
        <taxon>Bacillati</taxon>
        <taxon>Chloroflexota</taxon>
        <taxon>Caldilineae</taxon>
        <taxon>Caldilineales</taxon>
        <taxon>Caldilineaceae</taxon>
    </lineage>
</organism>
<comment type="subcellular location">
    <subcellularLocation>
        <location evidence="1">Cell membrane</location>
        <topology evidence="1">Multi-pass membrane protein</topology>
    </subcellularLocation>
</comment>
<feature type="domain" description="Single Cache" evidence="8">
    <location>
        <begin position="369"/>
        <end position="465"/>
    </location>
</feature>
<evidence type="ECO:0008006" key="10">
    <source>
        <dbReference type="Google" id="ProtNLM"/>
    </source>
</evidence>
<dbReference type="Pfam" id="PF17200">
    <property type="entry name" value="sCache_2"/>
    <property type="match status" value="1"/>
</dbReference>
<dbReference type="Pfam" id="PF08269">
    <property type="entry name" value="dCache_2"/>
    <property type="match status" value="1"/>
</dbReference>
<proteinExistence type="predicted"/>
<evidence type="ECO:0000256" key="3">
    <source>
        <dbReference type="ARBA" id="ARBA00022692"/>
    </source>
</evidence>
<keyword evidence="5" id="KW-0472">Membrane</keyword>
<feature type="signal peptide" evidence="6">
    <location>
        <begin position="1"/>
        <end position="28"/>
    </location>
</feature>
<reference evidence="9" key="1">
    <citation type="submission" date="2019-09" db="EMBL/GenBank/DDBJ databases">
        <title>Characterisation of the sponge microbiome using genome-centric metagenomics.</title>
        <authorList>
            <person name="Engelberts J.P."/>
            <person name="Robbins S.J."/>
            <person name="De Goeij J.M."/>
            <person name="Aranda M."/>
            <person name="Bell S.C."/>
            <person name="Webster N.S."/>
        </authorList>
    </citation>
    <scope>NUCLEOTIDE SEQUENCE</scope>
    <source>
        <strain evidence="9">SB0662_bin_9</strain>
    </source>
</reference>
<keyword evidence="6" id="KW-0732">Signal</keyword>
<keyword evidence="4" id="KW-1133">Transmembrane helix</keyword>
<evidence type="ECO:0000256" key="2">
    <source>
        <dbReference type="ARBA" id="ARBA00022475"/>
    </source>
</evidence>
<keyword evidence="3" id="KW-0812">Transmembrane</keyword>
<gene>
    <name evidence="9" type="ORF">F4Y08_15725</name>
</gene>
<evidence type="ECO:0000313" key="9">
    <source>
        <dbReference type="EMBL" id="MYD91756.1"/>
    </source>
</evidence>
<evidence type="ECO:0000259" key="7">
    <source>
        <dbReference type="Pfam" id="PF08269"/>
    </source>
</evidence>
<feature type="domain" description="Double Cache" evidence="7">
    <location>
        <begin position="226"/>
        <end position="323"/>
    </location>
</feature>
<keyword evidence="2" id="KW-1003">Cell membrane</keyword>
<evidence type="ECO:0000256" key="5">
    <source>
        <dbReference type="ARBA" id="ARBA00023136"/>
    </source>
</evidence>